<proteinExistence type="predicted"/>
<reference evidence="1" key="1">
    <citation type="submission" date="2016-11" db="EMBL/GenBank/DDBJ databases">
        <authorList>
            <person name="Jaros S."/>
            <person name="Januszkiewicz K."/>
            <person name="Wedrychowicz H."/>
        </authorList>
    </citation>
    <scope>NUCLEOTIDE SEQUENCE [LARGE SCALE GENOMIC DNA]</scope>
    <source>
        <strain evidence="1">Y48</strain>
    </source>
</reference>
<protein>
    <submittedName>
        <fullName evidence="1">Uncharacterized protein</fullName>
    </submittedName>
</protein>
<dbReference type="AlphaFoldDB" id="A0A1J0VV68"/>
<dbReference type="EMBL" id="CP018082">
    <property type="protein sequence ID" value="APE35917.1"/>
    <property type="molecule type" value="Genomic_DNA"/>
</dbReference>
<evidence type="ECO:0000313" key="2">
    <source>
        <dbReference type="Proteomes" id="UP000183810"/>
    </source>
</evidence>
<keyword evidence="2" id="KW-1185">Reference proteome</keyword>
<dbReference type="KEGG" id="nsl:BOX37_20430"/>
<accession>A0A1J0VV68</accession>
<sequence length="253" mass="26988">MEFTPKPPGSALTVRTIQFLVIIVSEVITNSSLTLDQLAVRLGLSRNDFEAKRAGVQVWRVAEVLNLAAIHGALASDWLAIAESIAALEPGTEVWFIPAATPGSARVGTVVEVNGDTGAVKLVEQSGRIHWTKPQDVLEPVVDELSVEYAAVAEEEKSRLEREVRALGDELTGIPVKLTGGVTGVIVDSDEHGLVIAVSDEERLAHRAAVVGGRACCRCGRAWAIGESSKPAGFTLDGDQLFRCSRVCVEVAR</sequence>
<organism evidence="1 2">
    <name type="scientific">Nocardia mangyaensis</name>
    <dbReference type="NCBI Taxonomy" id="2213200"/>
    <lineage>
        <taxon>Bacteria</taxon>
        <taxon>Bacillati</taxon>
        <taxon>Actinomycetota</taxon>
        <taxon>Actinomycetes</taxon>
        <taxon>Mycobacteriales</taxon>
        <taxon>Nocardiaceae</taxon>
        <taxon>Nocardia</taxon>
    </lineage>
</organism>
<evidence type="ECO:0000313" key="1">
    <source>
        <dbReference type="EMBL" id="APE35917.1"/>
    </source>
</evidence>
<gene>
    <name evidence="1" type="ORF">BOX37_20430</name>
</gene>
<name>A0A1J0VV68_9NOCA</name>
<dbReference type="Proteomes" id="UP000183810">
    <property type="component" value="Chromosome"/>
</dbReference>